<dbReference type="PANTHER" id="PTHR30189">
    <property type="entry name" value="LPS-ASSEMBLY PROTEIN"/>
    <property type="match status" value="1"/>
</dbReference>
<evidence type="ECO:0000313" key="9">
    <source>
        <dbReference type="EMBL" id="TQV71786.1"/>
    </source>
</evidence>
<dbReference type="GO" id="GO:0043165">
    <property type="term" value="P:Gram-negative-bacterium-type cell outer membrane assembly"/>
    <property type="evidence" value="ECO:0007669"/>
    <property type="project" value="UniProtKB-UniRule"/>
</dbReference>
<evidence type="ECO:0000313" key="10">
    <source>
        <dbReference type="Proteomes" id="UP000319732"/>
    </source>
</evidence>
<keyword evidence="1 4" id="KW-0732">Signal</keyword>
<name>A0A545T3J8_9GAMM</name>
<dbReference type="PANTHER" id="PTHR30189:SF1">
    <property type="entry name" value="LPS-ASSEMBLY PROTEIN LPTD"/>
    <property type="match status" value="1"/>
</dbReference>
<comment type="caution">
    <text evidence="4">Lacks conserved residue(s) required for the propagation of feature annotation.</text>
</comment>
<evidence type="ECO:0000256" key="4">
    <source>
        <dbReference type="HAMAP-Rule" id="MF_01411"/>
    </source>
</evidence>
<dbReference type="Pfam" id="PF19838">
    <property type="entry name" value="LptD_2"/>
    <property type="match status" value="1"/>
</dbReference>
<comment type="caution">
    <text evidence="9">The sequence shown here is derived from an EMBL/GenBank/DDBJ whole genome shotgun (WGS) entry which is preliminary data.</text>
</comment>
<protein>
    <recommendedName>
        <fullName evidence="4">LPS-assembly protein LptD</fullName>
    </recommendedName>
</protein>
<dbReference type="InterPro" id="IPR020889">
    <property type="entry name" value="LipoPS_assembly_LptD"/>
</dbReference>
<dbReference type="InterPro" id="IPR045659">
    <property type="entry name" value="LptD_2"/>
</dbReference>
<evidence type="ECO:0000259" key="6">
    <source>
        <dbReference type="Pfam" id="PF03968"/>
    </source>
</evidence>
<reference evidence="9 10" key="1">
    <citation type="submission" date="2019-06" db="EMBL/GenBank/DDBJ databases">
        <title>Whole genome sequence for Cellvibrionaceae sp. R142.</title>
        <authorList>
            <person name="Wang G."/>
        </authorList>
    </citation>
    <scope>NUCLEOTIDE SEQUENCE [LARGE SCALE GENOMIC DNA]</scope>
    <source>
        <strain evidence="9 10">R142</strain>
    </source>
</reference>
<dbReference type="GO" id="GO:0009279">
    <property type="term" value="C:cell outer membrane"/>
    <property type="evidence" value="ECO:0007669"/>
    <property type="project" value="UniProtKB-SubCell"/>
</dbReference>
<dbReference type="Pfam" id="PF03968">
    <property type="entry name" value="LptD_N"/>
    <property type="match status" value="1"/>
</dbReference>
<evidence type="ECO:0000256" key="5">
    <source>
        <dbReference type="SAM" id="MobiDB-lite"/>
    </source>
</evidence>
<feature type="region of interest" description="Disordered" evidence="5">
    <location>
        <begin position="66"/>
        <end position="98"/>
    </location>
</feature>
<dbReference type="HAMAP" id="MF_01411">
    <property type="entry name" value="LPS_assembly_LptD"/>
    <property type="match status" value="1"/>
</dbReference>
<dbReference type="InterPro" id="IPR050218">
    <property type="entry name" value="LptD"/>
</dbReference>
<comment type="subcellular location">
    <subcellularLocation>
        <location evidence="4">Cell outer membrane</location>
    </subcellularLocation>
</comment>
<dbReference type="InterPro" id="IPR005653">
    <property type="entry name" value="OstA-like_N"/>
</dbReference>
<keyword evidence="10" id="KW-1185">Reference proteome</keyword>
<comment type="similarity">
    <text evidence="4">Belongs to the LptD family.</text>
</comment>
<evidence type="ECO:0000259" key="8">
    <source>
        <dbReference type="Pfam" id="PF19838"/>
    </source>
</evidence>
<dbReference type="AlphaFoldDB" id="A0A545T3J8"/>
<feature type="domain" description="LPS-assembly protein LptD central" evidence="8">
    <location>
        <begin position="283"/>
        <end position="377"/>
    </location>
</feature>
<dbReference type="InterPro" id="IPR007543">
    <property type="entry name" value="LptD_C"/>
</dbReference>
<dbReference type="Proteomes" id="UP000319732">
    <property type="component" value="Unassembled WGS sequence"/>
</dbReference>
<dbReference type="Pfam" id="PF04453">
    <property type="entry name" value="LptD"/>
    <property type="match status" value="1"/>
</dbReference>
<evidence type="ECO:0000256" key="2">
    <source>
        <dbReference type="ARBA" id="ARBA00023136"/>
    </source>
</evidence>
<keyword evidence="2 4" id="KW-0472">Membrane</keyword>
<comment type="subunit">
    <text evidence="4">Component of the lipopolysaccharide transport and assembly complex. Interacts with LptE and LptA.</text>
</comment>
<feature type="domain" description="Organic solvent tolerance-like N-terminal" evidence="6">
    <location>
        <begin position="175"/>
        <end position="276"/>
    </location>
</feature>
<dbReference type="GO" id="GO:0015920">
    <property type="term" value="P:lipopolysaccharide transport"/>
    <property type="evidence" value="ECO:0007669"/>
    <property type="project" value="InterPro"/>
</dbReference>
<sequence length="906" mass="102239">MAEPRQRLRQDIYRHIQQQSRQTGSPSALIGLALLALQPILPVQAQTGADASHRGWDCRPGANPSAWDCREIQLPGPGGRQTQQPPDPAETATATSASQIDWVPAQQLSETRRAELANNCCGAYVEPERTDDEANLAPAQAPLRASADRAEVLQQTTTVLEGEVFLRQGERELHADKAQLDDATRIATLEGNIRLRQPGLLMTGDRAQIHMDDNRASLEQAEFVIHEAHTRGSADRLEQTDKHLLVLDNGNFTSCEPDSDAWLLEGSEIVLDSNEEVGRGKHVRLEVAGVPIFYAPYLEFPLGDTRKSGFLFPYLSSSDIGGGLNAGVPYYFNLAPNYDLTLTPSHMDDRGEMLEAEFRHLSRYFQTTVNAAFLGDDKDGDDKDDEKRVERGRIDFAEGRITAGELAALEAKLGEFEGEDRWLFNLDQIGGLGQRWSTRIDFTQVSDTDYFRDLDTASLSVNANTHLRRLGQFDYRTDNWLLSARAEEYQTLFSTRTVLAPYRLVPELSAAGVYRAGNWLFNLDNTVVRFDHPDAEIEDLNRRQLTGDRARLEYKATWDKEWLWGFFKPAVALKHLSYQLDDNLATPLEQDAPAVTVPQGTVDMGLIFERDGALFGNAYLQTFEPQLFYFYSDFKDQSELARVDFDTSEPTFTYSQLFRDSRFTGGDRIDDANQLTLGLTSRFISPESGVERLSLSLGQIYIFEDRRVTLAGAPSNANKTEIAARVAAQVGKHWQFTSELLYDEEEQVMSQGNFSLRYMDDQYRLFNLGHRFRRQAGRPDVNDIDNDGDTTELIENDLDQVDASLIWPLYGGLSLVARYNKDLTQQRELEKIAGLEYNSCCYRVRAVWRRWIDNDLIDVVDDSLLEFDEGVFFEVEFKGLGGTGGTISSVLSEGIFGYERREENLR</sequence>
<dbReference type="RefSeq" id="WP_142928562.1">
    <property type="nucleotide sequence ID" value="NZ_ML660099.1"/>
</dbReference>
<gene>
    <name evidence="4" type="primary">lptD</name>
    <name evidence="9" type="ORF">FKG94_19250</name>
</gene>
<comment type="function">
    <text evidence="4">Together with LptE, is involved in the assembly of lipopolysaccharide (LPS) at the surface of the outer membrane.</text>
</comment>
<feature type="domain" description="LptD C-terminal" evidence="7">
    <location>
        <begin position="420"/>
        <end position="809"/>
    </location>
</feature>
<dbReference type="GO" id="GO:1990351">
    <property type="term" value="C:transporter complex"/>
    <property type="evidence" value="ECO:0007669"/>
    <property type="project" value="TreeGrafter"/>
</dbReference>
<proteinExistence type="inferred from homology"/>
<accession>A0A545T3J8</accession>
<dbReference type="OrthoDB" id="9760225at2"/>
<keyword evidence="3 4" id="KW-0998">Cell outer membrane</keyword>
<organism evidence="9 10">
    <name type="scientific">Exilibacterium tricleocarpae</name>
    <dbReference type="NCBI Taxonomy" id="2591008"/>
    <lineage>
        <taxon>Bacteria</taxon>
        <taxon>Pseudomonadati</taxon>
        <taxon>Pseudomonadota</taxon>
        <taxon>Gammaproteobacteria</taxon>
        <taxon>Cellvibrionales</taxon>
        <taxon>Cellvibrionaceae</taxon>
        <taxon>Exilibacterium</taxon>
    </lineage>
</organism>
<evidence type="ECO:0000256" key="3">
    <source>
        <dbReference type="ARBA" id="ARBA00023237"/>
    </source>
</evidence>
<dbReference type="Gene3D" id="2.60.450.10">
    <property type="entry name" value="Lipopolysaccharide (LPS) transport protein A like domain"/>
    <property type="match status" value="1"/>
</dbReference>
<evidence type="ECO:0000259" key="7">
    <source>
        <dbReference type="Pfam" id="PF04453"/>
    </source>
</evidence>
<evidence type="ECO:0000256" key="1">
    <source>
        <dbReference type="ARBA" id="ARBA00022729"/>
    </source>
</evidence>
<dbReference type="EMBL" id="VHSG01000020">
    <property type="protein sequence ID" value="TQV71786.1"/>
    <property type="molecule type" value="Genomic_DNA"/>
</dbReference>